<accession>A0A495X8V2</accession>
<keyword evidence="2" id="KW-1185">Reference proteome</keyword>
<gene>
    <name evidence="1" type="ORF">DFJ66_4168</name>
</gene>
<dbReference type="Proteomes" id="UP000272729">
    <property type="component" value="Unassembled WGS sequence"/>
</dbReference>
<proteinExistence type="predicted"/>
<dbReference type="EMBL" id="RBXR01000001">
    <property type="protein sequence ID" value="RKT70891.1"/>
    <property type="molecule type" value="Genomic_DNA"/>
</dbReference>
<protein>
    <submittedName>
        <fullName evidence="1">Uncharacterized protein</fullName>
    </submittedName>
</protein>
<organism evidence="1 2">
    <name type="scientific">Saccharothrix variisporea</name>
    <dbReference type="NCBI Taxonomy" id="543527"/>
    <lineage>
        <taxon>Bacteria</taxon>
        <taxon>Bacillati</taxon>
        <taxon>Actinomycetota</taxon>
        <taxon>Actinomycetes</taxon>
        <taxon>Pseudonocardiales</taxon>
        <taxon>Pseudonocardiaceae</taxon>
        <taxon>Saccharothrix</taxon>
    </lineage>
</organism>
<dbReference type="OrthoDB" id="3686532at2"/>
<sequence>MALLPAVVPLVVEKRSELVPARLARKVAPLFGVPSEQNPFRPLTWVCDFTTITASEIARGAPLPTRAAQARLREQEHDGEWVVHDRAVVPTSGRTLPNEIVPATVNRFGPDTKAAVVLTATNVLLAPVTEAITAALPLLRAGDGGELPTVQWIAAWAATAVEVYRSQPALVVAAVKARAIQRESLSAPLFPWADRLAGRPKARCEIGAVPPEAHDPVTRPRDLDFLDGIAVARLNSTGALPSAGRGTGPGVGDRLVELLISLMVDMGSPDSAGYVWVSEREPGQAVVEAMVPSSGLVRELVETWAHGPGSLARPDEFADALADAIARPVRLPPPAEVAALPVLGRRAVVLAAMGIVRQMGLLAPSSWVTGPEFARLLDGVAALLSTVDAGDPLVPETRLRLAVQRAGVERHTGRAGADTVEALLAAADACLASDALDRGTLADVLAVTCVELNMLRPFASTPLTDALRRYWTAFAEAVEVDLSAPDADHSALSFQLHNYAAFLGGNKDSEADLRASLHLFTHSVIPGRTRLFNRDRDFRPLARSLYLAADAAAALAVLVPSPEAGEWVRTAFDWVQRVLAHPAFAPGRLHPRLDDALVALRAAPVLLLAVETGVAPDREPALSTADELIRLVERWLKTAADDGNSSYHATVTALRSRLTTLLASSTSP</sequence>
<dbReference type="AlphaFoldDB" id="A0A495X8V2"/>
<evidence type="ECO:0000313" key="1">
    <source>
        <dbReference type="EMBL" id="RKT70891.1"/>
    </source>
</evidence>
<dbReference type="RefSeq" id="WP_147459317.1">
    <property type="nucleotide sequence ID" value="NZ_JBIUBA010000012.1"/>
</dbReference>
<comment type="caution">
    <text evidence="1">The sequence shown here is derived from an EMBL/GenBank/DDBJ whole genome shotgun (WGS) entry which is preliminary data.</text>
</comment>
<reference evidence="1 2" key="1">
    <citation type="submission" date="2018-10" db="EMBL/GenBank/DDBJ databases">
        <title>Sequencing the genomes of 1000 actinobacteria strains.</title>
        <authorList>
            <person name="Klenk H.-P."/>
        </authorList>
    </citation>
    <scope>NUCLEOTIDE SEQUENCE [LARGE SCALE GENOMIC DNA]</scope>
    <source>
        <strain evidence="1 2">DSM 43911</strain>
    </source>
</reference>
<name>A0A495X8V2_9PSEU</name>
<evidence type="ECO:0000313" key="2">
    <source>
        <dbReference type="Proteomes" id="UP000272729"/>
    </source>
</evidence>